<evidence type="ECO:0000313" key="4">
    <source>
        <dbReference type="Proteomes" id="UP000219901"/>
    </source>
</evidence>
<proteinExistence type="inferred from homology"/>
<dbReference type="InterPro" id="IPR036822">
    <property type="entry name" value="CutC-like_dom_sf"/>
</dbReference>
<comment type="subcellular location">
    <subcellularLocation>
        <location evidence="2">Cytoplasm</location>
    </subcellularLocation>
</comment>
<dbReference type="RefSeq" id="WP_097783879.1">
    <property type="nucleotide sequence ID" value="NZ_NMTV01000071.1"/>
</dbReference>
<dbReference type="InterPro" id="IPR005627">
    <property type="entry name" value="CutC-like"/>
</dbReference>
<comment type="caution">
    <text evidence="2">Once thought to be involved in copper homeostasis, experiments in E.coli have shown this is not the case.</text>
</comment>
<dbReference type="Gene3D" id="3.20.20.380">
    <property type="entry name" value="Copper homeostasis (CutC) domain"/>
    <property type="match status" value="1"/>
</dbReference>
<dbReference type="Proteomes" id="UP000219901">
    <property type="component" value="Unassembled WGS sequence"/>
</dbReference>
<sequence>MNYTLEVCVDSTASALAAKRGGADRLELCADLIIGGTTPSPALLRQVKAETGLPVRALLRPRFGDFCYDRYELAQMAECAAELVAAGADGIVTGVLTPAGALDLDALRPIYAAARQAAEKAHRTVDCTLHRAFDVCCDPFAALEAAKQLGLATILTSGQAASAPQGAALLRQLVEAAGQEVEILVGAGVSAANIPALAAQTGARAFHLSGKQVLDSRMTFRREGVPMGLPGFSEFEIWQTSEANIRAARTALDAL</sequence>
<dbReference type="PANTHER" id="PTHR12598:SF0">
    <property type="entry name" value="COPPER HOMEOSTASIS PROTEIN CUTC HOMOLOG"/>
    <property type="match status" value="1"/>
</dbReference>
<evidence type="ECO:0000256" key="1">
    <source>
        <dbReference type="ARBA" id="ARBA00007768"/>
    </source>
</evidence>
<organism evidence="3 4">
    <name type="scientific">Faecalibacterium prausnitzii</name>
    <dbReference type="NCBI Taxonomy" id="853"/>
    <lineage>
        <taxon>Bacteria</taxon>
        <taxon>Bacillati</taxon>
        <taxon>Bacillota</taxon>
        <taxon>Clostridia</taxon>
        <taxon>Eubacteriales</taxon>
        <taxon>Oscillospiraceae</taxon>
        <taxon>Faecalibacterium</taxon>
    </lineage>
</organism>
<dbReference type="PANTHER" id="PTHR12598">
    <property type="entry name" value="COPPER HOMEOSTASIS PROTEIN CUTC"/>
    <property type="match status" value="1"/>
</dbReference>
<dbReference type="AlphaFoldDB" id="A0A2A6ZWN4"/>
<evidence type="ECO:0000256" key="2">
    <source>
        <dbReference type="HAMAP-Rule" id="MF_00795"/>
    </source>
</evidence>
<comment type="caution">
    <text evidence="3">The sequence shown here is derived from an EMBL/GenBank/DDBJ whole genome shotgun (WGS) entry which is preliminary data.</text>
</comment>
<comment type="similarity">
    <text evidence="1 2">Belongs to the CutC family.</text>
</comment>
<name>A0A2A6ZWN4_9FIRM</name>
<dbReference type="Pfam" id="PF03932">
    <property type="entry name" value="CutC"/>
    <property type="match status" value="1"/>
</dbReference>
<evidence type="ECO:0000313" key="3">
    <source>
        <dbReference type="EMBL" id="PDX71305.1"/>
    </source>
</evidence>
<dbReference type="GO" id="GO:0005507">
    <property type="term" value="F:copper ion binding"/>
    <property type="evidence" value="ECO:0007669"/>
    <property type="project" value="TreeGrafter"/>
</dbReference>
<dbReference type="SUPFAM" id="SSF110395">
    <property type="entry name" value="CutC-like"/>
    <property type="match status" value="1"/>
</dbReference>
<dbReference type="EMBL" id="NMTV01000071">
    <property type="protein sequence ID" value="PDX71305.1"/>
    <property type="molecule type" value="Genomic_DNA"/>
</dbReference>
<dbReference type="HAMAP" id="MF_00795">
    <property type="entry name" value="CutC"/>
    <property type="match status" value="1"/>
</dbReference>
<accession>A0A2A6ZWN4</accession>
<gene>
    <name evidence="2" type="primary">cutC</name>
    <name evidence="3" type="ORF">CGS55_14065</name>
</gene>
<keyword evidence="2" id="KW-0963">Cytoplasm</keyword>
<reference evidence="3 4" key="1">
    <citation type="journal article" date="2017" name="Front. Microbiol.">
        <title>New Insights into the Diversity of the Genus Faecalibacterium.</title>
        <authorList>
            <person name="Benevides L."/>
            <person name="Burman S."/>
            <person name="Martin R."/>
            <person name="Robert V."/>
            <person name="Thomas M."/>
            <person name="Miquel S."/>
            <person name="Chain F."/>
            <person name="Sokol H."/>
            <person name="Bermudez-Humaran L.G."/>
            <person name="Morrison M."/>
            <person name="Langella P."/>
            <person name="Azevedo V.A."/>
            <person name="Chatel J.M."/>
            <person name="Soares S."/>
        </authorList>
    </citation>
    <scope>NUCLEOTIDE SEQUENCE [LARGE SCALE GENOMIC DNA]</scope>
    <source>
        <strain evidence="3 4">CNCM I 4546</strain>
    </source>
</reference>
<protein>
    <recommendedName>
        <fullName evidence="2">PF03932 family protein CutC</fullName>
    </recommendedName>
</protein>
<dbReference type="GO" id="GO:0005737">
    <property type="term" value="C:cytoplasm"/>
    <property type="evidence" value="ECO:0007669"/>
    <property type="project" value="UniProtKB-SubCell"/>
</dbReference>